<feature type="transmembrane region" description="Helical" evidence="5">
    <location>
        <begin position="82"/>
        <end position="101"/>
    </location>
</feature>
<feature type="transmembrane region" description="Helical" evidence="5">
    <location>
        <begin position="168"/>
        <end position="186"/>
    </location>
</feature>
<dbReference type="InterPro" id="IPR020846">
    <property type="entry name" value="MFS_dom"/>
</dbReference>
<sequence>MPARRLNNPAAPTAAPTPSRVLFREREASTQDARPHQRWILVAAAVGSGIVFLDGSVVTVALPRIGQELPATFLGVLEGQSYVYNGYLLVLSALLIIAGALNDYHGRRKMFAVGLAGFGATSALCGLAPTMEALVAARVLQGAAGALLVPGALALITTNFEGEDQGRAFGTWAATSGATSILGPLLGGVLVDTISWRMVFWINLPLVFLGLWATLRHVPESRDQNATGRFDWLGSIVIALAVGGLAFGATYGQQRDWRDPLAFWALGVGILGVLLFPVLMLKRADPLVPPHLFSSRNFSVTNLATFVIYGSLYVSLYYIPLFLQGTLGYTALGAGLSFMIGPVLLVCLSTKFGGWAARYGPRRFMAVGPALMAAGFLWVARVPASSEAWAVRPGSLGSFMPPLSYFIDVLPATLLLGLGLAVMVAPLTTALMQSVPEQNAGLASAINNAISRVGSPLMGALIFVFVTGRFYSALAAMVPGLDAADPGLRDLVSPLNQPGPSAGSALVEAARIASADVFHVAMWFGAALMLVGAIVAGVGIRDRTSPTDAGAGSRGSPG</sequence>
<comment type="caution">
    <text evidence="7">The sequence shown here is derived from an EMBL/GenBank/DDBJ whole genome shotgun (WGS) entry which is preliminary data.</text>
</comment>
<feature type="transmembrane region" description="Helical" evidence="5">
    <location>
        <begin position="404"/>
        <end position="432"/>
    </location>
</feature>
<keyword evidence="4 5" id="KW-0472">Membrane</keyword>
<dbReference type="InterPro" id="IPR011701">
    <property type="entry name" value="MFS"/>
</dbReference>
<feature type="transmembrane region" description="Helical" evidence="5">
    <location>
        <begin position="329"/>
        <end position="352"/>
    </location>
</feature>
<reference evidence="7 8" key="1">
    <citation type="journal article" date="2016" name="Nat. Commun.">
        <title>Thousands of microbial genomes shed light on interconnected biogeochemical processes in an aquifer system.</title>
        <authorList>
            <person name="Anantharaman K."/>
            <person name="Brown C.T."/>
            <person name="Hug L.A."/>
            <person name="Sharon I."/>
            <person name="Castelle C.J."/>
            <person name="Probst A.J."/>
            <person name="Thomas B.C."/>
            <person name="Singh A."/>
            <person name="Wilkins M.J."/>
            <person name="Karaoz U."/>
            <person name="Brodie E.L."/>
            <person name="Williams K.H."/>
            <person name="Hubbard S.S."/>
            <person name="Banfield J.F."/>
        </authorList>
    </citation>
    <scope>NUCLEOTIDE SEQUENCE [LARGE SCALE GENOMIC DNA]</scope>
    <source>
        <strain evidence="8">RIFCSPLOWO2_12_FULL_64_10</strain>
    </source>
</reference>
<feature type="transmembrane region" description="Helical" evidence="5">
    <location>
        <begin position="198"/>
        <end position="218"/>
    </location>
</feature>
<dbReference type="CDD" id="cd17321">
    <property type="entry name" value="MFS_MMR_MDR_like"/>
    <property type="match status" value="1"/>
</dbReference>
<feature type="transmembrane region" description="Helical" evidence="5">
    <location>
        <begin position="453"/>
        <end position="471"/>
    </location>
</feature>
<dbReference type="EMBL" id="MFKF01000119">
    <property type="protein sequence ID" value="OGG53526.1"/>
    <property type="molecule type" value="Genomic_DNA"/>
</dbReference>
<organism evidence="7 8">
    <name type="scientific">Handelsmanbacteria sp. (strain RIFCSPLOWO2_12_FULL_64_10)</name>
    <dbReference type="NCBI Taxonomy" id="1817868"/>
    <lineage>
        <taxon>Bacteria</taxon>
        <taxon>Candidatus Handelsmaniibacteriota</taxon>
    </lineage>
</organism>
<feature type="transmembrane region" description="Helical" evidence="5">
    <location>
        <begin position="110"/>
        <end position="129"/>
    </location>
</feature>
<dbReference type="Proteomes" id="UP000178606">
    <property type="component" value="Unassembled WGS sequence"/>
</dbReference>
<dbReference type="PANTHER" id="PTHR42718:SF42">
    <property type="entry name" value="EXPORT PROTEIN"/>
    <property type="match status" value="1"/>
</dbReference>
<feature type="transmembrane region" description="Helical" evidence="5">
    <location>
        <begin position="39"/>
        <end position="62"/>
    </location>
</feature>
<dbReference type="PROSITE" id="PS50850">
    <property type="entry name" value="MFS"/>
    <property type="match status" value="1"/>
</dbReference>
<dbReference type="GO" id="GO:0016020">
    <property type="term" value="C:membrane"/>
    <property type="evidence" value="ECO:0007669"/>
    <property type="project" value="UniProtKB-SubCell"/>
</dbReference>
<evidence type="ECO:0000256" key="1">
    <source>
        <dbReference type="ARBA" id="ARBA00004141"/>
    </source>
</evidence>
<feature type="transmembrane region" description="Helical" evidence="5">
    <location>
        <begin position="302"/>
        <end position="323"/>
    </location>
</feature>
<proteinExistence type="predicted"/>
<evidence type="ECO:0000256" key="2">
    <source>
        <dbReference type="ARBA" id="ARBA00022692"/>
    </source>
</evidence>
<evidence type="ECO:0000256" key="3">
    <source>
        <dbReference type="ARBA" id="ARBA00022989"/>
    </source>
</evidence>
<name>A0A1F6CWG8_HANXR</name>
<comment type="subcellular location">
    <subcellularLocation>
        <location evidence="1">Membrane</location>
        <topology evidence="1">Multi-pass membrane protein</topology>
    </subcellularLocation>
</comment>
<feature type="domain" description="Major facilitator superfamily (MFS) profile" evidence="6">
    <location>
        <begin position="40"/>
        <end position="544"/>
    </location>
</feature>
<dbReference type="AlphaFoldDB" id="A0A1F6CWG8"/>
<feature type="transmembrane region" description="Helical" evidence="5">
    <location>
        <begin position="135"/>
        <end position="156"/>
    </location>
</feature>
<evidence type="ECO:0000256" key="5">
    <source>
        <dbReference type="SAM" id="Phobius"/>
    </source>
</evidence>
<evidence type="ECO:0000256" key="4">
    <source>
        <dbReference type="ARBA" id="ARBA00023136"/>
    </source>
</evidence>
<feature type="transmembrane region" description="Helical" evidence="5">
    <location>
        <begin position="520"/>
        <end position="540"/>
    </location>
</feature>
<feature type="transmembrane region" description="Helical" evidence="5">
    <location>
        <begin position="261"/>
        <end position="281"/>
    </location>
</feature>
<dbReference type="SUPFAM" id="SSF103473">
    <property type="entry name" value="MFS general substrate transporter"/>
    <property type="match status" value="2"/>
</dbReference>
<keyword evidence="3 5" id="KW-1133">Transmembrane helix</keyword>
<feature type="transmembrane region" description="Helical" evidence="5">
    <location>
        <begin position="230"/>
        <end position="249"/>
    </location>
</feature>
<dbReference type="Pfam" id="PF07690">
    <property type="entry name" value="MFS_1"/>
    <property type="match status" value="1"/>
</dbReference>
<gene>
    <name evidence="7" type="ORF">A3F84_16355</name>
</gene>
<evidence type="ECO:0000259" key="6">
    <source>
        <dbReference type="PROSITE" id="PS50850"/>
    </source>
</evidence>
<dbReference type="GO" id="GO:0022857">
    <property type="term" value="F:transmembrane transporter activity"/>
    <property type="evidence" value="ECO:0007669"/>
    <property type="project" value="InterPro"/>
</dbReference>
<feature type="transmembrane region" description="Helical" evidence="5">
    <location>
        <begin position="364"/>
        <end position="384"/>
    </location>
</feature>
<keyword evidence="2 5" id="KW-0812">Transmembrane</keyword>
<protein>
    <recommendedName>
        <fullName evidence="6">Major facilitator superfamily (MFS) profile domain-containing protein</fullName>
    </recommendedName>
</protein>
<accession>A0A1F6CWG8</accession>
<dbReference type="InterPro" id="IPR036259">
    <property type="entry name" value="MFS_trans_sf"/>
</dbReference>
<dbReference type="Gene3D" id="1.20.1720.10">
    <property type="entry name" value="Multidrug resistance protein D"/>
    <property type="match status" value="1"/>
</dbReference>
<dbReference type="Gene3D" id="1.20.1250.20">
    <property type="entry name" value="MFS general substrate transporter like domains"/>
    <property type="match status" value="1"/>
</dbReference>
<evidence type="ECO:0000313" key="8">
    <source>
        <dbReference type="Proteomes" id="UP000178606"/>
    </source>
</evidence>
<evidence type="ECO:0000313" key="7">
    <source>
        <dbReference type="EMBL" id="OGG53526.1"/>
    </source>
</evidence>
<dbReference type="PANTHER" id="PTHR42718">
    <property type="entry name" value="MAJOR FACILITATOR SUPERFAMILY MULTIDRUG TRANSPORTER MFSC"/>
    <property type="match status" value="1"/>
</dbReference>